<keyword evidence="3" id="KW-1185">Reference proteome</keyword>
<comment type="caution">
    <text evidence="2">The sequence shown here is derived from an EMBL/GenBank/DDBJ whole genome shotgun (WGS) entry which is preliminary data.</text>
</comment>
<dbReference type="InterPro" id="IPR021257">
    <property type="entry name" value="DUF2809"/>
</dbReference>
<evidence type="ECO:0000313" key="3">
    <source>
        <dbReference type="Proteomes" id="UP001596915"/>
    </source>
</evidence>
<name>A0ABW2WWQ1_9ACTN</name>
<keyword evidence="1" id="KW-0812">Transmembrane</keyword>
<dbReference type="Proteomes" id="UP001596915">
    <property type="component" value="Unassembled WGS sequence"/>
</dbReference>
<gene>
    <name evidence="2" type="ORF">ACFQ2K_26215</name>
</gene>
<organism evidence="2 3">
    <name type="scientific">Streptomyces sanglieri</name>
    <dbReference type="NCBI Taxonomy" id="193460"/>
    <lineage>
        <taxon>Bacteria</taxon>
        <taxon>Bacillati</taxon>
        <taxon>Actinomycetota</taxon>
        <taxon>Actinomycetes</taxon>
        <taxon>Kitasatosporales</taxon>
        <taxon>Streptomycetaceae</taxon>
        <taxon>Streptomyces</taxon>
    </lineage>
</organism>
<feature type="transmembrane region" description="Helical" evidence="1">
    <location>
        <begin position="56"/>
        <end position="73"/>
    </location>
</feature>
<evidence type="ECO:0000313" key="2">
    <source>
        <dbReference type="EMBL" id="MFD0625713.1"/>
    </source>
</evidence>
<protein>
    <submittedName>
        <fullName evidence="2">DUF2809 domain-containing protein</fullName>
    </submittedName>
</protein>
<sequence>MTGDGGAAAPSRRAPRAVAALRVRAVAAGAAVLTVLAGLGVRAFADGDLAKYAGDALYTVLVCALAAVIAPGARPVVRAGAALAFSWAVELLQLTGVPADLSRHSTVARLVLGSTFNAPDLFWYVVGAGFAWAVSAVVGSATTSAGCAPRTSASR</sequence>
<keyword evidence="1" id="KW-1133">Transmembrane helix</keyword>
<accession>A0ABW2WWQ1</accession>
<keyword evidence="1" id="KW-0472">Membrane</keyword>
<dbReference type="EMBL" id="JBHTGL010000008">
    <property type="protein sequence ID" value="MFD0625713.1"/>
    <property type="molecule type" value="Genomic_DNA"/>
</dbReference>
<reference evidence="3" key="1">
    <citation type="journal article" date="2019" name="Int. J. Syst. Evol. Microbiol.">
        <title>The Global Catalogue of Microorganisms (GCM) 10K type strain sequencing project: providing services to taxonomists for standard genome sequencing and annotation.</title>
        <authorList>
            <consortium name="The Broad Institute Genomics Platform"/>
            <consortium name="The Broad Institute Genome Sequencing Center for Infectious Disease"/>
            <person name="Wu L."/>
            <person name="Ma J."/>
        </authorList>
    </citation>
    <scope>NUCLEOTIDE SEQUENCE [LARGE SCALE GENOMIC DNA]</scope>
    <source>
        <strain evidence="3">JCM 12607</strain>
    </source>
</reference>
<dbReference type="Pfam" id="PF10990">
    <property type="entry name" value="DUF2809"/>
    <property type="match status" value="1"/>
</dbReference>
<feature type="transmembrane region" description="Helical" evidence="1">
    <location>
        <begin position="121"/>
        <end position="148"/>
    </location>
</feature>
<evidence type="ECO:0000256" key="1">
    <source>
        <dbReference type="SAM" id="Phobius"/>
    </source>
</evidence>
<proteinExistence type="predicted"/>
<feature type="transmembrane region" description="Helical" evidence="1">
    <location>
        <begin position="21"/>
        <end position="44"/>
    </location>
</feature>